<proteinExistence type="predicted"/>
<protein>
    <submittedName>
        <fullName evidence="1">Uncharacterized protein</fullName>
    </submittedName>
</protein>
<accession>A0ACB8BIP0</accession>
<dbReference type="Proteomes" id="UP000790709">
    <property type="component" value="Unassembled WGS sequence"/>
</dbReference>
<name>A0ACB8BIP0_9AGAM</name>
<dbReference type="EMBL" id="MU266399">
    <property type="protein sequence ID" value="KAH7925559.1"/>
    <property type="molecule type" value="Genomic_DNA"/>
</dbReference>
<gene>
    <name evidence="1" type="ORF">BV22DRAFT_423149</name>
</gene>
<evidence type="ECO:0000313" key="1">
    <source>
        <dbReference type="EMBL" id="KAH7925559.1"/>
    </source>
</evidence>
<sequence>MHHTLWVVFIAFLSMTALSSANDSAGDCKFAGESDLISWDHAWDFVIYSGPFCGGEKLRYHGGSTLDVRCNCLSFPSESDVYRHWKKMRIHSFVFTARGGRSGYKATIHDDLNCGGNTIGSSVGNWKDASTKVGHKIRSVHVCPNFY</sequence>
<keyword evidence="2" id="KW-1185">Reference proteome</keyword>
<reference evidence="1" key="1">
    <citation type="journal article" date="2021" name="New Phytol.">
        <title>Evolutionary innovations through gain and loss of genes in the ectomycorrhizal Boletales.</title>
        <authorList>
            <person name="Wu G."/>
            <person name="Miyauchi S."/>
            <person name="Morin E."/>
            <person name="Kuo A."/>
            <person name="Drula E."/>
            <person name="Varga T."/>
            <person name="Kohler A."/>
            <person name="Feng B."/>
            <person name="Cao Y."/>
            <person name="Lipzen A."/>
            <person name="Daum C."/>
            <person name="Hundley H."/>
            <person name="Pangilinan J."/>
            <person name="Johnson J."/>
            <person name="Barry K."/>
            <person name="LaButti K."/>
            <person name="Ng V."/>
            <person name="Ahrendt S."/>
            <person name="Min B."/>
            <person name="Choi I.G."/>
            <person name="Park H."/>
            <person name="Plett J.M."/>
            <person name="Magnuson J."/>
            <person name="Spatafora J.W."/>
            <person name="Nagy L.G."/>
            <person name="Henrissat B."/>
            <person name="Grigoriev I.V."/>
            <person name="Yang Z.L."/>
            <person name="Xu J."/>
            <person name="Martin F.M."/>
        </authorList>
    </citation>
    <scope>NUCLEOTIDE SEQUENCE</scope>
    <source>
        <strain evidence="1">KUC20120723A-06</strain>
    </source>
</reference>
<comment type="caution">
    <text evidence="1">The sequence shown here is derived from an EMBL/GenBank/DDBJ whole genome shotgun (WGS) entry which is preliminary data.</text>
</comment>
<organism evidence="1 2">
    <name type="scientific">Leucogyrophana mollusca</name>
    <dbReference type="NCBI Taxonomy" id="85980"/>
    <lineage>
        <taxon>Eukaryota</taxon>
        <taxon>Fungi</taxon>
        <taxon>Dikarya</taxon>
        <taxon>Basidiomycota</taxon>
        <taxon>Agaricomycotina</taxon>
        <taxon>Agaricomycetes</taxon>
        <taxon>Agaricomycetidae</taxon>
        <taxon>Boletales</taxon>
        <taxon>Boletales incertae sedis</taxon>
        <taxon>Leucogyrophana</taxon>
    </lineage>
</organism>
<evidence type="ECO:0000313" key="2">
    <source>
        <dbReference type="Proteomes" id="UP000790709"/>
    </source>
</evidence>